<keyword evidence="2" id="KW-0812">Transmembrane</keyword>
<evidence type="ECO:0000256" key="2">
    <source>
        <dbReference type="SAM" id="Phobius"/>
    </source>
</evidence>
<evidence type="ECO:0000256" key="1">
    <source>
        <dbReference type="SAM" id="MobiDB-lite"/>
    </source>
</evidence>
<evidence type="ECO:0000313" key="4">
    <source>
        <dbReference type="EMBL" id="PWR76139.1"/>
    </source>
</evidence>
<sequence length="429" mass="47643">MADSGEYVRTVMDPMDNRYHFVLIIILISLIIATGISVFFSGETDNSPPSSAHDSIQISKERNPESESNGSYIVRILWYDDQNRTYSFQDYPSSGRPDPETYSYSGLPPVSGAKTAMIRFLSWDGHTERTLGARYIVNQETVTSILNRYSLTQAILPEVSMTVSHTRTPEPSATPTPGLLIPESGTICRNADGSYTAYFGYSSRHEYPVKLPVGEQNLFFPGEKDRGQPEVFLPGIHHEVFSITYPANVTNQVWSLMGKSVSAGTVPMVNTSIVIEPDSGYAPLEVWLTERSTGGTMDNPLYGMWDLGDGMKTENTGSFTHRYENPGVYPVTYTVQNRCNQVSASAHVTVYQTSYSLDVDKKDPNTVHFMDTSGGEPSVWFWDFGDGYSSWDQNPVHTYLKPGTYRAGLTVSGKYGRGTVVRLIKIPAK</sequence>
<protein>
    <recommendedName>
        <fullName evidence="3">PKD domain-containing protein</fullName>
    </recommendedName>
</protein>
<accession>A0A2V2N8H3</accession>
<dbReference type="InterPro" id="IPR013783">
    <property type="entry name" value="Ig-like_fold"/>
</dbReference>
<proteinExistence type="predicted"/>
<name>A0A2V2N8H3_9EURY</name>
<dbReference type="EMBL" id="QGMZ01000004">
    <property type="protein sequence ID" value="PWR76139.1"/>
    <property type="molecule type" value="Genomic_DNA"/>
</dbReference>
<evidence type="ECO:0000313" key="5">
    <source>
        <dbReference type="Proteomes" id="UP000245934"/>
    </source>
</evidence>
<dbReference type="Proteomes" id="UP000245934">
    <property type="component" value="Unassembled WGS sequence"/>
</dbReference>
<dbReference type="SUPFAM" id="SSF49299">
    <property type="entry name" value="PKD domain"/>
    <property type="match status" value="2"/>
</dbReference>
<feature type="domain" description="PKD" evidence="3">
    <location>
        <begin position="366"/>
        <end position="429"/>
    </location>
</feature>
<dbReference type="GeneID" id="97609228"/>
<dbReference type="Gene3D" id="2.60.40.10">
    <property type="entry name" value="Immunoglobulins"/>
    <property type="match status" value="2"/>
</dbReference>
<organism evidence="4 5">
    <name type="scientific">Methanospirillum stamsii</name>
    <dbReference type="NCBI Taxonomy" id="1277351"/>
    <lineage>
        <taxon>Archaea</taxon>
        <taxon>Methanobacteriati</taxon>
        <taxon>Methanobacteriota</taxon>
        <taxon>Stenosarchaea group</taxon>
        <taxon>Methanomicrobia</taxon>
        <taxon>Methanomicrobiales</taxon>
        <taxon>Methanospirillaceae</taxon>
        <taxon>Methanospirillum</taxon>
    </lineage>
</organism>
<keyword evidence="5" id="KW-1185">Reference proteome</keyword>
<dbReference type="PANTHER" id="PTHR36842:SF1">
    <property type="entry name" value="PROTEIN TOLB"/>
    <property type="match status" value="1"/>
</dbReference>
<dbReference type="PROSITE" id="PS50093">
    <property type="entry name" value="PKD"/>
    <property type="match status" value="2"/>
</dbReference>
<feature type="domain" description="PKD" evidence="3">
    <location>
        <begin position="269"/>
        <end position="357"/>
    </location>
</feature>
<dbReference type="Pfam" id="PF18911">
    <property type="entry name" value="PKD_4"/>
    <property type="match status" value="2"/>
</dbReference>
<comment type="caution">
    <text evidence="4">The sequence shown here is derived from an EMBL/GenBank/DDBJ whole genome shotgun (WGS) entry which is preliminary data.</text>
</comment>
<dbReference type="InterPro" id="IPR000601">
    <property type="entry name" value="PKD_dom"/>
</dbReference>
<dbReference type="CDD" id="cd00146">
    <property type="entry name" value="PKD"/>
    <property type="match status" value="2"/>
</dbReference>
<keyword evidence="2" id="KW-0472">Membrane</keyword>
<dbReference type="RefSeq" id="WP_109939274.1">
    <property type="nucleotide sequence ID" value="NZ_CP176366.1"/>
</dbReference>
<dbReference type="InterPro" id="IPR022409">
    <property type="entry name" value="PKD/Chitinase_dom"/>
</dbReference>
<gene>
    <name evidence="4" type="ORF">DLD82_01190</name>
</gene>
<keyword evidence="2" id="KW-1133">Transmembrane helix</keyword>
<reference evidence="4 5" key="1">
    <citation type="submission" date="2018-05" db="EMBL/GenBank/DDBJ databases">
        <title>Draft genome of Methanospirillum stamsii Pt1.</title>
        <authorList>
            <person name="Dueholm M.S."/>
            <person name="Nielsen P.H."/>
            <person name="Bakmann L.F."/>
            <person name="Otzen D.E."/>
        </authorList>
    </citation>
    <scope>NUCLEOTIDE SEQUENCE [LARGE SCALE GENOMIC DNA]</scope>
    <source>
        <strain evidence="4 5">Pt1</strain>
    </source>
</reference>
<feature type="transmembrane region" description="Helical" evidence="2">
    <location>
        <begin position="21"/>
        <end position="40"/>
    </location>
</feature>
<dbReference type="PANTHER" id="PTHR36842">
    <property type="entry name" value="PROTEIN TOLB HOMOLOG"/>
    <property type="match status" value="1"/>
</dbReference>
<dbReference type="SMART" id="SM00089">
    <property type="entry name" value="PKD"/>
    <property type="match status" value="2"/>
</dbReference>
<feature type="compositionally biased region" description="Polar residues" evidence="1">
    <location>
        <begin position="44"/>
        <end position="58"/>
    </location>
</feature>
<evidence type="ECO:0000259" key="3">
    <source>
        <dbReference type="PROSITE" id="PS50093"/>
    </source>
</evidence>
<dbReference type="InterPro" id="IPR035986">
    <property type="entry name" value="PKD_dom_sf"/>
</dbReference>
<feature type="region of interest" description="Disordered" evidence="1">
    <location>
        <begin position="44"/>
        <end position="67"/>
    </location>
</feature>
<dbReference type="AlphaFoldDB" id="A0A2V2N8H3"/>